<dbReference type="EMBL" id="SOKU01000060">
    <property type="protein sequence ID" value="TES86687.1"/>
    <property type="molecule type" value="Genomic_DNA"/>
</dbReference>
<evidence type="ECO:0000313" key="2">
    <source>
        <dbReference type="Proteomes" id="UP000320781"/>
    </source>
</evidence>
<gene>
    <name evidence="1" type="ORF">E3J95_01355</name>
</gene>
<reference evidence="1 2" key="1">
    <citation type="submission" date="2019-03" db="EMBL/GenBank/DDBJ databases">
        <title>Metabolic potential of uncultured bacteria and archaea associated with petroleum seepage in deep-sea sediments.</title>
        <authorList>
            <person name="Dong X."/>
            <person name="Hubert C."/>
        </authorList>
    </citation>
    <scope>NUCLEOTIDE SEQUENCE [LARGE SCALE GENOMIC DNA]</scope>
    <source>
        <strain evidence="1">E44_bin92</strain>
    </source>
</reference>
<protein>
    <submittedName>
        <fullName evidence="1">Uncharacterized protein</fullName>
    </submittedName>
</protein>
<dbReference type="Proteomes" id="UP000320781">
    <property type="component" value="Unassembled WGS sequence"/>
</dbReference>
<dbReference type="AlphaFoldDB" id="A0A523QLR3"/>
<proteinExistence type="predicted"/>
<name>A0A523QLR3_UNCAE</name>
<accession>A0A523QLR3</accession>
<organism evidence="1 2">
    <name type="scientific">Aerophobetes bacterium</name>
    <dbReference type="NCBI Taxonomy" id="2030807"/>
    <lineage>
        <taxon>Bacteria</taxon>
        <taxon>Candidatus Aerophobota</taxon>
    </lineage>
</organism>
<sequence length="59" mass="7124">MKELRVYYETDVKLEPDKKIDPEFDKKMGALAKEQGLHLQRSGYDIEDHVRDLRYVREQ</sequence>
<comment type="caution">
    <text evidence="1">The sequence shown here is derived from an EMBL/GenBank/DDBJ whole genome shotgun (WGS) entry which is preliminary data.</text>
</comment>
<evidence type="ECO:0000313" key="1">
    <source>
        <dbReference type="EMBL" id="TES86687.1"/>
    </source>
</evidence>